<dbReference type="Pfam" id="PF08238">
    <property type="entry name" value="Sel1"/>
    <property type="match status" value="2"/>
</dbReference>
<protein>
    <recommendedName>
        <fullName evidence="5">RING-type domain-containing protein</fullName>
    </recommendedName>
</protein>
<dbReference type="Gene3D" id="1.25.40.10">
    <property type="entry name" value="Tetratricopeptide repeat domain"/>
    <property type="match status" value="1"/>
</dbReference>
<dbReference type="InterPro" id="IPR050767">
    <property type="entry name" value="Sel1_AlgK"/>
</dbReference>
<organism evidence="3 4">
    <name type="scientific">Thalassiosira oceanica</name>
    <name type="common">Marine diatom</name>
    <dbReference type="NCBI Taxonomy" id="159749"/>
    <lineage>
        <taxon>Eukaryota</taxon>
        <taxon>Sar</taxon>
        <taxon>Stramenopiles</taxon>
        <taxon>Ochrophyta</taxon>
        <taxon>Bacillariophyta</taxon>
        <taxon>Coscinodiscophyceae</taxon>
        <taxon>Thalassiosirophycidae</taxon>
        <taxon>Thalassiosirales</taxon>
        <taxon>Thalassiosiraceae</taxon>
        <taxon>Thalassiosira</taxon>
    </lineage>
</organism>
<dbReference type="OrthoDB" id="272077at2759"/>
<feature type="compositionally biased region" description="Basic and acidic residues" evidence="2">
    <location>
        <begin position="94"/>
        <end position="111"/>
    </location>
</feature>
<dbReference type="EMBL" id="AGNL01044159">
    <property type="protein sequence ID" value="EJK50143.1"/>
    <property type="molecule type" value="Genomic_DNA"/>
</dbReference>
<feature type="compositionally biased region" description="Low complexity" evidence="2">
    <location>
        <begin position="136"/>
        <end position="148"/>
    </location>
</feature>
<evidence type="ECO:0000256" key="2">
    <source>
        <dbReference type="SAM" id="MobiDB-lite"/>
    </source>
</evidence>
<evidence type="ECO:0008006" key="5">
    <source>
        <dbReference type="Google" id="ProtNLM"/>
    </source>
</evidence>
<evidence type="ECO:0000256" key="1">
    <source>
        <dbReference type="ARBA" id="ARBA00038101"/>
    </source>
</evidence>
<dbReference type="SUPFAM" id="SSF81901">
    <property type="entry name" value="HCP-like"/>
    <property type="match status" value="1"/>
</dbReference>
<evidence type="ECO:0000313" key="3">
    <source>
        <dbReference type="EMBL" id="EJK50143.1"/>
    </source>
</evidence>
<proteinExistence type="inferred from homology"/>
<feature type="compositionally biased region" description="Basic and acidic residues" evidence="2">
    <location>
        <begin position="40"/>
        <end position="50"/>
    </location>
</feature>
<comment type="caution">
    <text evidence="3">The sequence shown here is derived from an EMBL/GenBank/DDBJ whole genome shotgun (WGS) entry which is preliminary data.</text>
</comment>
<dbReference type="PANTHER" id="PTHR11102">
    <property type="entry name" value="SEL-1-LIKE PROTEIN"/>
    <property type="match status" value="1"/>
</dbReference>
<accession>K0R9B2</accession>
<gene>
    <name evidence="3" type="ORF">THAOC_30918</name>
</gene>
<dbReference type="SMART" id="SM00671">
    <property type="entry name" value="SEL1"/>
    <property type="match status" value="3"/>
</dbReference>
<feature type="compositionally biased region" description="Basic and acidic residues" evidence="2">
    <location>
        <begin position="13"/>
        <end position="25"/>
    </location>
</feature>
<feature type="region of interest" description="Disordered" evidence="2">
    <location>
        <begin position="72"/>
        <end position="157"/>
    </location>
</feature>
<feature type="region of interest" description="Disordered" evidence="2">
    <location>
        <begin position="179"/>
        <end position="211"/>
    </location>
</feature>
<evidence type="ECO:0000313" key="4">
    <source>
        <dbReference type="Proteomes" id="UP000266841"/>
    </source>
</evidence>
<name>K0R9B2_THAOC</name>
<feature type="region of interest" description="Disordered" evidence="2">
    <location>
        <begin position="1"/>
        <end position="56"/>
    </location>
</feature>
<reference evidence="3 4" key="1">
    <citation type="journal article" date="2012" name="Genome Biol.">
        <title>Genome and low-iron response of an oceanic diatom adapted to chronic iron limitation.</title>
        <authorList>
            <person name="Lommer M."/>
            <person name="Specht M."/>
            <person name="Roy A.S."/>
            <person name="Kraemer L."/>
            <person name="Andreson R."/>
            <person name="Gutowska M.A."/>
            <person name="Wolf J."/>
            <person name="Bergner S.V."/>
            <person name="Schilhabel M.B."/>
            <person name="Klostermeier U.C."/>
            <person name="Beiko R.G."/>
            <person name="Rosenstiel P."/>
            <person name="Hippler M."/>
            <person name="Laroche J."/>
        </authorList>
    </citation>
    <scope>NUCLEOTIDE SEQUENCE [LARGE SCALE GENOMIC DNA]</scope>
    <source>
        <strain evidence="3 4">CCMP1005</strain>
    </source>
</reference>
<dbReference type="AlphaFoldDB" id="K0R9B2"/>
<keyword evidence="4" id="KW-1185">Reference proteome</keyword>
<dbReference type="Proteomes" id="UP000266841">
    <property type="component" value="Unassembled WGS sequence"/>
</dbReference>
<sequence>MAPRPGSSAPVAVERRRSPTPRERASPSGLVIVQPPNPLESREARPEERATSWSDVSFAQHRQVLAQLDHTSAGATSPGDLVGDSQQVSRLRTGVREEKSTEDRTSERRLLVADLDEPPQKPQNPGCNIRRRLRASVHASTSTSTAHAQPQTPPFLRGETLLGRARGTGSAVWGVQGRAAGAKGIRDRMESVGPDNGSARAPSQDDEVAAEDDAAEVTRYSQRLLSEGHERWEGDRCPICFLFIGLPMDKHSKMNVCCMTRVCNGCSLAAEQRGIYDRCPFCRTPHPSDEVSALAMIQKRVCKGDAEAIVHLGRQYYLGGHGLAKDVPRAIELWMEAAEHGSVDAHSNLGALYYIGEGVQEDKPRGDRLWQQAAMKGHVSSRHGLGNVEYTEGNHELAVQHWMISAKMGNEKSVNAIKKMFMDGHATKGQYAEALRGYGDAMEEMNSHQREEAKRLGF</sequence>
<dbReference type="InterPro" id="IPR011990">
    <property type="entry name" value="TPR-like_helical_dom_sf"/>
</dbReference>
<dbReference type="InterPro" id="IPR006597">
    <property type="entry name" value="Sel1-like"/>
</dbReference>
<dbReference type="PANTHER" id="PTHR11102:SF160">
    <property type="entry name" value="ERAD-ASSOCIATED E3 UBIQUITIN-PROTEIN LIGASE COMPONENT HRD3"/>
    <property type="match status" value="1"/>
</dbReference>
<comment type="similarity">
    <text evidence="1">Belongs to the sel-1 family.</text>
</comment>